<dbReference type="InterPro" id="IPR051131">
    <property type="entry name" value="NEK_Ser/Thr_kinase_NIMA"/>
</dbReference>
<comment type="caution">
    <text evidence="9">The sequence shown here is derived from an EMBL/GenBank/DDBJ whole genome shotgun (WGS) entry which is preliminary data.</text>
</comment>
<proteinExistence type="predicted"/>
<dbReference type="SUPFAM" id="SSF56112">
    <property type="entry name" value="Protein kinase-like (PK-like)"/>
    <property type="match status" value="1"/>
</dbReference>
<dbReference type="EMBL" id="JAMKFB020000189">
    <property type="protein sequence ID" value="KAL0152499.1"/>
    <property type="molecule type" value="Genomic_DNA"/>
</dbReference>
<name>A0ABD0MU00_CIRMR</name>
<feature type="non-terminal residue" evidence="9">
    <location>
        <position position="107"/>
    </location>
</feature>
<sequence length="107" mass="11909">FPAILRTEIVQKILTSSYEALPETFSEDIRQLVADTLQPNPANRPSVSEILTRPFVVNYLHEKNKQTIKTLYRTLEELRALADDLERVHFNTTVGSLTGGVIGLAGG</sequence>
<evidence type="ECO:0000256" key="1">
    <source>
        <dbReference type="ARBA" id="ARBA00012513"/>
    </source>
</evidence>
<keyword evidence="5" id="KW-0418">Kinase</keyword>
<reference evidence="9 10" key="1">
    <citation type="submission" date="2024-05" db="EMBL/GenBank/DDBJ databases">
        <title>Genome sequencing and assembly of Indian major carp, Cirrhinus mrigala (Hamilton, 1822).</title>
        <authorList>
            <person name="Mohindra V."/>
            <person name="Chowdhury L.M."/>
            <person name="Lal K."/>
            <person name="Jena J.K."/>
        </authorList>
    </citation>
    <scope>NUCLEOTIDE SEQUENCE [LARGE SCALE GENOMIC DNA]</scope>
    <source>
        <strain evidence="9">CM1030</strain>
        <tissue evidence="9">Blood</tissue>
    </source>
</reference>
<comment type="catalytic activity">
    <reaction evidence="8">
        <text>L-seryl-[protein] + ATP = O-phospho-L-seryl-[protein] + ADP + H(+)</text>
        <dbReference type="Rhea" id="RHEA:17989"/>
        <dbReference type="Rhea" id="RHEA-COMP:9863"/>
        <dbReference type="Rhea" id="RHEA-COMP:11604"/>
        <dbReference type="ChEBI" id="CHEBI:15378"/>
        <dbReference type="ChEBI" id="CHEBI:29999"/>
        <dbReference type="ChEBI" id="CHEBI:30616"/>
        <dbReference type="ChEBI" id="CHEBI:83421"/>
        <dbReference type="ChEBI" id="CHEBI:456216"/>
        <dbReference type="EC" id="2.7.11.1"/>
    </reaction>
</comment>
<evidence type="ECO:0000256" key="2">
    <source>
        <dbReference type="ARBA" id="ARBA00022527"/>
    </source>
</evidence>
<dbReference type="PANTHER" id="PTHR44899:SF3">
    <property type="entry name" value="SERINE_THREONINE-PROTEIN KINASE NEK1"/>
    <property type="match status" value="1"/>
</dbReference>
<evidence type="ECO:0000256" key="5">
    <source>
        <dbReference type="ARBA" id="ARBA00022777"/>
    </source>
</evidence>
<keyword evidence="3" id="KW-0808">Transferase</keyword>
<evidence type="ECO:0000256" key="3">
    <source>
        <dbReference type="ARBA" id="ARBA00022679"/>
    </source>
</evidence>
<dbReference type="InterPro" id="IPR011009">
    <property type="entry name" value="Kinase-like_dom_sf"/>
</dbReference>
<comment type="catalytic activity">
    <reaction evidence="7">
        <text>L-threonyl-[protein] + ATP = O-phospho-L-threonyl-[protein] + ADP + H(+)</text>
        <dbReference type="Rhea" id="RHEA:46608"/>
        <dbReference type="Rhea" id="RHEA-COMP:11060"/>
        <dbReference type="Rhea" id="RHEA-COMP:11605"/>
        <dbReference type="ChEBI" id="CHEBI:15378"/>
        <dbReference type="ChEBI" id="CHEBI:30013"/>
        <dbReference type="ChEBI" id="CHEBI:30616"/>
        <dbReference type="ChEBI" id="CHEBI:61977"/>
        <dbReference type="ChEBI" id="CHEBI:456216"/>
        <dbReference type="EC" id="2.7.11.1"/>
    </reaction>
</comment>
<gene>
    <name evidence="9" type="ORF">M9458_052222</name>
</gene>
<organism evidence="9 10">
    <name type="scientific">Cirrhinus mrigala</name>
    <name type="common">Mrigala</name>
    <dbReference type="NCBI Taxonomy" id="683832"/>
    <lineage>
        <taxon>Eukaryota</taxon>
        <taxon>Metazoa</taxon>
        <taxon>Chordata</taxon>
        <taxon>Craniata</taxon>
        <taxon>Vertebrata</taxon>
        <taxon>Euteleostomi</taxon>
        <taxon>Actinopterygii</taxon>
        <taxon>Neopterygii</taxon>
        <taxon>Teleostei</taxon>
        <taxon>Ostariophysi</taxon>
        <taxon>Cypriniformes</taxon>
        <taxon>Cyprinidae</taxon>
        <taxon>Labeoninae</taxon>
        <taxon>Labeonini</taxon>
        <taxon>Cirrhinus</taxon>
    </lineage>
</organism>
<dbReference type="AlphaFoldDB" id="A0ABD0MU00"/>
<evidence type="ECO:0000256" key="7">
    <source>
        <dbReference type="ARBA" id="ARBA00047899"/>
    </source>
</evidence>
<dbReference type="GO" id="GO:0004674">
    <property type="term" value="F:protein serine/threonine kinase activity"/>
    <property type="evidence" value="ECO:0007669"/>
    <property type="project" value="UniProtKB-KW"/>
</dbReference>
<keyword evidence="6" id="KW-0067">ATP-binding</keyword>
<evidence type="ECO:0000256" key="8">
    <source>
        <dbReference type="ARBA" id="ARBA00048679"/>
    </source>
</evidence>
<keyword evidence="2" id="KW-0723">Serine/threonine-protein kinase</keyword>
<dbReference type="Gene3D" id="1.10.510.10">
    <property type="entry name" value="Transferase(Phosphotransferase) domain 1"/>
    <property type="match status" value="1"/>
</dbReference>
<dbReference type="Proteomes" id="UP001529510">
    <property type="component" value="Unassembled WGS sequence"/>
</dbReference>
<protein>
    <recommendedName>
        <fullName evidence="1">non-specific serine/threonine protein kinase</fullName>
        <ecNumber evidence="1">2.7.11.1</ecNumber>
    </recommendedName>
</protein>
<evidence type="ECO:0000256" key="6">
    <source>
        <dbReference type="ARBA" id="ARBA00022840"/>
    </source>
</evidence>
<accession>A0ABD0MU00</accession>
<evidence type="ECO:0000313" key="10">
    <source>
        <dbReference type="Proteomes" id="UP001529510"/>
    </source>
</evidence>
<keyword evidence="10" id="KW-1185">Reference proteome</keyword>
<dbReference type="GO" id="GO:0005524">
    <property type="term" value="F:ATP binding"/>
    <property type="evidence" value="ECO:0007669"/>
    <property type="project" value="UniProtKB-KW"/>
</dbReference>
<evidence type="ECO:0000256" key="4">
    <source>
        <dbReference type="ARBA" id="ARBA00022741"/>
    </source>
</evidence>
<feature type="non-terminal residue" evidence="9">
    <location>
        <position position="1"/>
    </location>
</feature>
<dbReference type="PANTHER" id="PTHR44899">
    <property type="entry name" value="CAMK FAMILY PROTEIN KINASE"/>
    <property type="match status" value="1"/>
</dbReference>
<dbReference type="EC" id="2.7.11.1" evidence="1"/>
<evidence type="ECO:0000313" key="9">
    <source>
        <dbReference type="EMBL" id="KAL0152499.1"/>
    </source>
</evidence>
<keyword evidence="4" id="KW-0547">Nucleotide-binding</keyword>